<feature type="compositionally biased region" description="Basic and acidic residues" evidence="1">
    <location>
        <begin position="233"/>
        <end position="243"/>
    </location>
</feature>
<reference evidence="2 3" key="1">
    <citation type="submission" date="2024-03" db="EMBL/GenBank/DDBJ databases">
        <authorList>
            <person name="Gkanogiannis A."/>
            <person name="Becerra Lopez-Lavalle L."/>
        </authorList>
    </citation>
    <scope>NUCLEOTIDE SEQUENCE [LARGE SCALE GENOMIC DNA]</scope>
</reference>
<keyword evidence="3" id="KW-1185">Reference proteome</keyword>
<gene>
    <name evidence="2" type="ORF">CITCOLO1_LOCUS1569</name>
</gene>
<dbReference type="EMBL" id="OZ021735">
    <property type="protein sequence ID" value="CAK9309967.1"/>
    <property type="molecule type" value="Genomic_DNA"/>
</dbReference>
<sequence>MCIKLASPPHVPYQIKTEKKKKKKLTLIKSPKPHEHPEKGFTFLFQILTIPKFPSKAHSPASGVKFPLDSPCSAMKRAIPWSDEEDNSSSLSQSDSDIDEDNGETKASFRVKAGRSSKEKDTEVKSGGKRKNVAVDFDTLKRHGYKGGPSVLKVPPPKENEKQDWSWSTGRETRENRETEESYEERQKTRAALENGEQLLTAQTRKEKEKKNVSFSQKEKRKRELGQASRGKNYVEEEKRMLRESGIYSGFDT</sequence>
<dbReference type="Proteomes" id="UP001642487">
    <property type="component" value="Chromosome 1"/>
</dbReference>
<proteinExistence type="predicted"/>
<organism evidence="2 3">
    <name type="scientific">Citrullus colocynthis</name>
    <name type="common">colocynth</name>
    <dbReference type="NCBI Taxonomy" id="252529"/>
    <lineage>
        <taxon>Eukaryota</taxon>
        <taxon>Viridiplantae</taxon>
        <taxon>Streptophyta</taxon>
        <taxon>Embryophyta</taxon>
        <taxon>Tracheophyta</taxon>
        <taxon>Spermatophyta</taxon>
        <taxon>Magnoliopsida</taxon>
        <taxon>eudicotyledons</taxon>
        <taxon>Gunneridae</taxon>
        <taxon>Pentapetalae</taxon>
        <taxon>rosids</taxon>
        <taxon>fabids</taxon>
        <taxon>Cucurbitales</taxon>
        <taxon>Cucurbitaceae</taxon>
        <taxon>Benincaseae</taxon>
        <taxon>Citrullus</taxon>
    </lineage>
</organism>
<protein>
    <submittedName>
        <fullName evidence="2">Uncharacterized protein</fullName>
    </submittedName>
</protein>
<feature type="region of interest" description="Disordered" evidence="1">
    <location>
        <begin position="77"/>
        <end position="253"/>
    </location>
</feature>
<evidence type="ECO:0000313" key="3">
    <source>
        <dbReference type="Proteomes" id="UP001642487"/>
    </source>
</evidence>
<accession>A0ABP0XTT4</accession>
<dbReference type="PANTHER" id="PTHR31833">
    <property type="entry name" value="UPF0690 PROTEIN C1ORF52"/>
    <property type="match status" value="1"/>
</dbReference>
<feature type="compositionally biased region" description="Basic and acidic residues" evidence="1">
    <location>
        <begin position="171"/>
        <end position="188"/>
    </location>
</feature>
<dbReference type="PANTHER" id="PTHR31833:SF2">
    <property type="entry name" value="UPF0690 PROTEIN C1ORF52"/>
    <property type="match status" value="1"/>
</dbReference>
<name>A0ABP0XTT4_9ROSI</name>
<feature type="compositionally biased region" description="Basic and acidic residues" evidence="1">
    <location>
        <begin position="116"/>
        <end position="126"/>
    </location>
</feature>
<evidence type="ECO:0000256" key="1">
    <source>
        <dbReference type="SAM" id="MobiDB-lite"/>
    </source>
</evidence>
<evidence type="ECO:0000313" key="2">
    <source>
        <dbReference type="EMBL" id="CAK9309967.1"/>
    </source>
</evidence>